<comment type="caution">
    <text evidence="1">The sequence shown here is derived from an EMBL/GenBank/DDBJ whole genome shotgun (WGS) entry which is preliminary data.</text>
</comment>
<protein>
    <submittedName>
        <fullName evidence="1">Uncharacterized protein</fullName>
    </submittedName>
</protein>
<organism evidence="1 2">
    <name type="scientific">Lactococcus fujiensis JCM 16395</name>
    <dbReference type="NCBI Taxonomy" id="1291764"/>
    <lineage>
        <taxon>Bacteria</taxon>
        <taxon>Bacillati</taxon>
        <taxon>Bacillota</taxon>
        <taxon>Bacilli</taxon>
        <taxon>Lactobacillales</taxon>
        <taxon>Streptococcaceae</taxon>
        <taxon>Lactococcus</taxon>
    </lineage>
</organism>
<dbReference type="Proteomes" id="UP000218181">
    <property type="component" value="Unassembled WGS sequence"/>
</dbReference>
<dbReference type="AlphaFoldDB" id="A0A2A5RJ15"/>
<sequence length="55" mass="6137">MKTDIFLSFISKNISKIIRAESSGKKGRSSSALFLLMAFITRSNAPINILISKKY</sequence>
<evidence type="ECO:0000313" key="1">
    <source>
        <dbReference type="EMBL" id="PCR99111.1"/>
    </source>
</evidence>
<accession>A0A2A5RJ15</accession>
<proteinExistence type="predicted"/>
<evidence type="ECO:0000313" key="2">
    <source>
        <dbReference type="Proteomes" id="UP000218181"/>
    </source>
</evidence>
<name>A0A2A5RJ15_9LACT</name>
<gene>
    <name evidence="1" type="ORF">RT41_GL000494</name>
</gene>
<reference evidence="1 2" key="1">
    <citation type="submission" date="2014-12" db="EMBL/GenBank/DDBJ databases">
        <title>Draft genome sequences of 10 type strains of Lactococcus.</title>
        <authorList>
            <person name="Sun Z."/>
            <person name="Zhong Z."/>
            <person name="Liu W."/>
            <person name="Zhang W."/>
            <person name="Zhang H."/>
        </authorList>
    </citation>
    <scope>NUCLEOTIDE SEQUENCE [LARGE SCALE GENOMIC DNA]</scope>
    <source>
        <strain evidence="1 2">JCM 16395</strain>
    </source>
</reference>
<keyword evidence="2" id="KW-1185">Reference proteome</keyword>
<dbReference type="EMBL" id="JXJU01000012">
    <property type="protein sequence ID" value="PCR99111.1"/>
    <property type="molecule type" value="Genomic_DNA"/>
</dbReference>